<dbReference type="InterPro" id="IPR036388">
    <property type="entry name" value="WH-like_DNA-bd_sf"/>
</dbReference>
<dbReference type="RefSeq" id="WP_132257573.1">
    <property type="nucleotide sequence ID" value="NZ_SLZQ01000002.1"/>
</dbReference>
<evidence type="ECO:0000259" key="1">
    <source>
        <dbReference type="PROSITE" id="PS51077"/>
    </source>
</evidence>
<dbReference type="GO" id="GO:0003677">
    <property type="term" value="F:DNA binding"/>
    <property type="evidence" value="ECO:0007669"/>
    <property type="project" value="InterPro"/>
</dbReference>
<accession>A0A4R3I1C4</accession>
<proteinExistence type="predicted"/>
<keyword evidence="3" id="KW-1185">Reference proteome</keyword>
<dbReference type="GO" id="GO:0006355">
    <property type="term" value="P:regulation of DNA-templated transcription"/>
    <property type="evidence" value="ECO:0007669"/>
    <property type="project" value="InterPro"/>
</dbReference>
<dbReference type="InterPro" id="IPR005471">
    <property type="entry name" value="Tscrpt_reg_IclR_N"/>
</dbReference>
<dbReference type="Gene3D" id="1.10.10.10">
    <property type="entry name" value="Winged helix-like DNA-binding domain superfamily/Winged helix DNA-binding domain"/>
    <property type="match status" value="1"/>
</dbReference>
<dbReference type="Proteomes" id="UP000295382">
    <property type="component" value="Unassembled WGS sequence"/>
</dbReference>
<sequence>MSEAKYTNDAQQRLLKVVMLLGEDVVTGLTTTQIAKEIGVPASYITRDMENLKTAGWAFQQEETGRWLLGAKAGALGVKVMASIDRAERKISEIRNRYTRNN</sequence>
<dbReference type="InterPro" id="IPR036390">
    <property type="entry name" value="WH_DNA-bd_sf"/>
</dbReference>
<dbReference type="AlphaFoldDB" id="A0A4R3I1C4"/>
<name>A0A4R3I1C4_PAULE</name>
<evidence type="ECO:0000313" key="3">
    <source>
        <dbReference type="Proteomes" id="UP000295382"/>
    </source>
</evidence>
<reference evidence="2 3" key="1">
    <citation type="submission" date="2019-03" db="EMBL/GenBank/DDBJ databases">
        <title>Genomic Encyclopedia of Type Strains, Phase IV (KMG-IV): sequencing the most valuable type-strain genomes for metagenomic binning, comparative biology and taxonomic classification.</title>
        <authorList>
            <person name="Goeker M."/>
        </authorList>
    </citation>
    <scope>NUCLEOTIDE SEQUENCE [LARGE SCALE GENOMIC DNA]</scope>
    <source>
        <strain evidence="2 3">DSM 7445</strain>
    </source>
</reference>
<dbReference type="OrthoDB" id="8593745at2"/>
<organism evidence="2 3">
    <name type="scientific">Paucimonas lemoignei</name>
    <name type="common">Pseudomonas lemoignei</name>
    <dbReference type="NCBI Taxonomy" id="29443"/>
    <lineage>
        <taxon>Bacteria</taxon>
        <taxon>Pseudomonadati</taxon>
        <taxon>Pseudomonadota</taxon>
        <taxon>Betaproteobacteria</taxon>
        <taxon>Burkholderiales</taxon>
        <taxon>Burkholderiaceae</taxon>
        <taxon>Paucimonas</taxon>
    </lineage>
</organism>
<evidence type="ECO:0000313" key="2">
    <source>
        <dbReference type="EMBL" id="TCS38501.1"/>
    </source>
</evidence>
<feature type="domain" description="HTH iclR-type" evidence="1">
    <location>
        <begin position="8"/>
        <end position="71"/>
    </location>
</feature>
<gene>
    <name evidence="2" type="ORF">EDC30_102240</name>
</gene>
<protein>
    <recommendedName>
        <fullName evidence="1">HTH iclR-type domain-containing protein</fullName>
    </recommendedName>
</protein>
<dbReference type="PROSITE" id="PS51077">
    <property type="entry name" value="HTH_ICLR"/>
    <property type="match status" value="1"/>
</dbReference>
<dbReference type="EMBL" id="SLZQ01000002">
    <property type="protein sequence ID" value="TCS38501.1"/>
    <property type="molecule type" value="Genomic_DNA"/>
</dbReference>
<comment type="caution">
    <text evidence="2">The sequence shown here is derived from an EMBL/GenBank/DDBJ whole genome shotgun (WGS) entry which is preliminary data.</text>
</comment>
<dbReference type="SUPFAM" id="SSF46785">
    <property type="entry name" value="Winged helix' DNA-binding domain"/>
    <property type="match status" value="1"/>
</dbReference>